<keyword evidence="1" id="KW-0547">Nucleotide-binding</keyword>
<dbReference type="GO" id="GO:1990133">
    <property type="term" value="C:molybdopterin adenylyltransferase complex"/>
    <property type="evidence" value="ECO:0007669"/>
    <property type="project" value="TreeGrafter"/>
</dbReference>
<evidence type="ECO:0000256" key="1">
    <source>
        <dbReference type="ARBA" id="ARBA00022741"/>
    </source>
</evidence>
<dbReference type="PANTHER" id="PTHR33359:SF1">
    <property type="entry name" value="MOLYBDOPTERIN SYNTHASE SULFUR CARRIER SUBUNIT"/>
    <property type="match status" value="1"/>
</dbReference>
<comment type="similarity">
    <text evidence="2">Belongs to the MoaD family.</text>
</comment>
<dbReference type="InterPro" id="IPR012675">
    <property type="entry name" value="Beta-grasp_dom_sf"/>
</dbReference>
<evidence type="ECO:0000256" key="2">
    <source>
        <dbReference type="ARBA" id="ARBA00024200"/>
    </source>
</evidence>
<dbReference type="CDD" id="cd00754">
    <property type="entry name" value="Ubl_MoaD"/>
    <property type="match status" value="1"/>
</dbReference>
<organism evidence="4 5">
    <name type="scientific">Halobacteriovorax marinus</name>
    <dbReference type="NCBI Taxonomy" id="97084"/>
    <lineage>
        <taxon>Bacteria</taxon>
        <taxon>Pseudomonadati</taxon>
        <taxon>Bdellovibrionota</taxon>
        <taxon>Bacteriovoracia</taxon>
        <taxon>Bacteriovoracales</taxon>
        <taxon>Halobacteriovoraceae</taxon>
        <taxon>Halobacteriovorax</taxon>
    </lineage>
</organism>
<evidence type="ECO:0000313" key="4">
    <source>
        <dbReference type="EMBL" id="OUR97144.1"/>
    </source>
</evidence>
<name>A0A1Y5F8N1_9BACT</name>
<protein>
    <recommendedName>
        <fullName evidence="3">Molybdopterin synthase sulfur carrier subunit</fullName>
    </recommendedName>
</protein>
<dbReference type="GO" id="GO:0000166">
    <property type="term" value="F:nucleotide binding"/>
    <property type="evidence" value="ECO:0007669"/>
    <property type="project" value="UniProtKB-KW"/>
</dbReference>
<dbReference type="Proteomes" id="UP000196531">
    <property type="component" value="Unassembled WGS sequence"/>
</dbReference>
<sequence>MKVKVIYFAAMREQAKMNEEWVETTAVNADELFDQLNETHGFSLDKSHLKVAINEDYSEFQTELKEMDTIVFIPPVAGG</sequence>
<accession>A0A1Y5F8N1</accession>
<dbReference type="Pfam" id="PF02597">
    <property type="entry name" value="ThiS"/>
    <property type="match status" value="1"/>
</dbReference>
<reference evidence="5" key="1">
    <citation type="journal article" date="2017" name="Proc. Natl. Acad. Sci. U.S.A.">
        <title>Simulation of Deepwater Horizon oil plume reveals substrate specialization within a complex community of hydrocarbon-degraders.</title>
        <authorList>
            <person name="Hu P."/>
            <person name="Dubinsky E.A."/>
            <person name="Probst A.J."/>
            <person name="Wang J."/>
            <person name="Sieber C.M.K."/>
            <person name="Tom L.M."/>
            <person name="Gardinali P."/>
            <person name="Banfield J.F."/>
            <person name="Atlas R.M."/>
            <person name="Andersen G.L."/>
        </authorList>
    </citation>
    <scope>NUCLEOTIDE SEQUENCE [LARGE SCALE GENOMIC DNA]</scope>
</reference>
<dbReference type="InterPro" id="IPR016155">
    <property type="entry name" value="Mopterin_synth/thiamin_S_b"/>
</dbReference>
<comment type="caution">
    <text evidence="4">The sequence shown here is derived from an EMBL/GenBank/DDBJ whole genome shotgun (WGS) entry which is preliminary data.</text>
</comment>
<dbReference type="GO" id="GO:0006777">
    <property type="term" value="P:Mo-molybdopterin cofactor biosynthetic process"/>
    <property type="evidence" value="ECO:0007669"/>
    <property type="project" value="InterPro"/>
</dbReference>
<dbReference type="AlphaFoldDB" id="A0A1Y5F8N1"/>
<evidence type="ECO:0000313" key="5">
    <source>
        <dbReference type="Proteomes" id="UP000196531"/>
    </source>
</evidence>
<dbReference type="EMBL" id="MAAO01000006">
    <property type="protein sequence ID" value="OUR97144.1"/>
    <property type="molecule type" value="Genomic_DNA"/>
</dbReference>
<proteinExistence type="inferred from homology"/>
<dbReference type="InterPro" id="IPR003749">
    <property type="entry name" value="ThiS/MoaD-like"/>
</dbReference>
<dbReference type="InterPro" id="IPR044672">
    <property type="entry name" value="MOCS2A"/>
</dbReference>
<dbReference type="Gene3D" id="3.10.20.30">
    <property type="match status" value="1"/>
</dbReference>
<dbReference type="SUPFAM" id="SSF54285">
    <property type="entry name" value="MoaD/ThiS"/>
    <property type="match status" value="1"/>
</dbReference>
<gene>
    <name evidence="4" type="ORF">A9Q84_12520</name>
</gene>
<evidence type="ECO:0000256" key="3">
    <source>
        <dbReference type="ARBA" id="ARBA00024247"/>
    </source>
</evidence>
<dbReference type="PANTHER" id="PTHR33359">
    <property type="entry name" value="MOLYBDOPTERIN SYNTHASE SULFUR CARRIER SUBUNIT"/>
    <property type="match status" value="1"/>
</dbReference>